<evidence type="ECO:0000256" key="1">
    <source>
        <dbReference type="SAM" id="Phobius"/>
    </source>
</evidence>
<dbReference type="SUPFAM" id="SSF55073">
    <property type="entry name" value="Nucleotide cyclase"/>
    <property type="match status" value="1"/>
</dbReference>
<gene>
    <name evidence="3" type="ORF">HQ945_17595</name>
</gene>
<accession>A0A849VXR1</accession>
<proteinExistence type="predicted"/>
<dbReference type="RefSeq" id="WP_174208335.1">
    <property type="nucleotide sequence ID" value="NZ_JABUMX010000004.1"/>
</dbReference>
<dbReference type="SUPFAM" id="SSF103190">
    <property type="entry name" value="Sensory domain-like"/>
    <property type="match status" value="1"/>
</dbReference>
<evidence type="ECO:0000259" key="2">
    <source>
        <dbReference type="PROSITE" id="PS50125"/>
    </source>
</evidence>
<keyword evidence="1" id="KW-1133">Transmembrane helix</keyword>
<reference evidence="3 4" key="1">
    <citation type="submission" date="2020-05" db="EMBL/GenBank/DDBJ databases">
        <authorList>
            <person name="Kim M.K."/>
        </authorList>
    </citation>
    <scope>NUCLEOTIDE SEQUENCE [LARGE SCALE GENOMIC DNA]</scope>
    <source>
        <strain evidence="3 4">BT25</strain>
    </source>
</reference>
<dbReference type="PANTHER" id="PTHR43081:SF1">
    <property type="entry name" value="ADENYLATE CYCLASE, TERMINAL-DIFFERENTIATION SPECIFIC"/>
    <property type="match status" value="1"/>
</dbReference>
<dbReference type="Pfam" id="PF00211">
    <property type="entry name" value="Guanylate_cyc"/>
    <property type="match status" value="1"/>
</dbReference>
<dbReference type="PROSITE" id="PS50125">
    <property type="entry name" value="GUANYLATE_CYCLASE_2"/>
    <property type="match status" value="1"/>
</dbReference>
<feature type="domain" description="Guanylate cyclase" evidence="2">
    <location>
        <begin position="440"/>
        <end position="572"/>
    </location>
</feature>
<dbReference type="EMBL" id="JABUMX010000004">
    <property type="protein sequence ID" value="NTS33077.1"/>
    <property type="molecule type" value="Genomic_DNA"/>
</dbReference>
<dbReference type="InterPro" id="IPR029787">
    <property type="entry name" value="Nucleotide_cyclase"/>
</dbReference>
<dbReference type="Gene3D" id="6.10.340.10">
    <property type="match status" value="1"/>
</dbReference>
<dbReference type="PANTHER" id="PTHR43081">
    <property type="entry name" value="ADENYLATE CYCLASE, TERMINAL-DIFFERENTIATION SPECIFIC-RELATED"/>
    <property type="match status" value="1"/>
</dbReference>
<dbReference type="InterPro" id="IPR001054">
    <property type="entry name" value="A/G_cyclase"/>
</dbReference>
<keyword evidence="4" id="KW-1185">Reference proteome</keyword>
<organism evidence="3 4">
    <name type="scientific">Phyllobacterium pellucidum</name>
    <dbReference type="NCBI Taxonomy" id="2740464"/>
    <lineage>
        <taxon>Bacteria</taxon>
        <taxon>Pseudomonadati</taxon>
        <taxon>Pseudomonadota</taxon>
        <taxon>Alphaproteobacteria</taxon>
        <taxon>Hyphomicrobiales</taxon>
        <taxon>Phyllobacteriaceae</taxon>
        <taxon>Phyllobacterium</taxon>
    </lineage>
</organism>
<evidence type="ECO:0000313" key="3">
    <source>
        <dbReference type="EMBL" id="NTS33077.1"/>
    </source>
</evidence>
<comment type="caution">
    <text evidence="3">The sequence shown here is derived from an EMBL/GenBank/DDBJ whole genome shotgun (WGS) entry which is preliminary data.</text>
</comment>
<dbReference type="GO" id="GO:0004016">
    <property type="term" value="F:adenylate cyclase activity"/>
    <property type="evidence" value="ECO:0007669"/>
    <property type="project" value="UniProtKB-ARBA"/>
</dbReference>
<dbReference type="GO" id="GO:0035556">
    <property type="term" value="P:intracellular signal transduction"/>
    <property type="evidence" value="ECO:0007669"/>
    <property type="project" value="InterPro"/>
</dbReference>
<dbReference type="InterPro" id="IPR029151">
    <property type="entry name" value="Sensor-like_sf"/>
</dbReference>
<dbReference type="Gene3D" id="3.30.70.1230">
    <property type="entry name" value="Nucleotide cyclase"/>
    <property type="match status" value="1"/>
</dbReference>
<dbReference type="Proteomes" id="UP000550508">
    <property type="component" value="Unassembled WGS sequence"/>
</dbReference>
<dbReference type="AlphaFoldDB" id="A0A849VXR1"/>
<evidence type="ECO:0000313" key="4">
    <source>
        <dbReference type="Proteomes" id="UP000550508"/>
    </source>
</evidence>
<keyword evidence="1" id="KW-0472">Membrane</keyword>
<dbReference type="Gene3D" id="3.30.450.20">
    <property type="entry name" value="PAS domain"/>
    <property type="match status" value="2"/>
</dbReference>
<name>A0A849VXR1_9HYPH</name>
<dbReference type="InterPro" id="IPR050697">
    <property type="entry name" value="Adenylyl/Guanylyl_Cyclase_3/4"/>
</dbReference>
<dbReference type="SMART" id="SM00044">
    <property type="entry name" value="CYCc"/>
    <property type="match status" value="1"/>
</dbReference>
<dbReference type="GO" id="GO:0009190">
    <property type="term" value="P:cyclic nucleotide biosynthetic process"/>
    <property type="evidence" value="ECO:0007669"/>
    <property type="project" value="InterPro"/>
</dbReference>
<dbReference type="CDD" id="cd07302">
    <property type="entry name" value="CHD"/>
    <property type="match status" value="1"/>
</dbReference>
<protein>
    <submittedName>
        <fullName evidence="3">Adenylate/guanylate cyclase domain-containing protein</fullName>
    </submittedName>
</protein>
<sequence length="641" mass="69195">MIIVLLLIGVSAPLLWLGFDRARQAALAAIDEQMASLSERIVDHYRVLFSDKLAFVGLVGVLDSFRAPPPDQLAEKIEFLAEAALLAPDLDSLQVGYPDGSFIRAFNFHKDEQSRANLKPPENATVAIQIIAPGNGGHPTSTWRFLDEKRRLLEIRDPVIADYDPRQRPWYKAAIAADGNVVSPIYAMPLTGNQVKTFAVSHASDPSVVVAANIRLGSIADFLADERISPRSTAYVFDTDGKLIVHSDTRIMNRLLASAEGGAVPDVSALATLDPLLPTLMQTIGSGKRKGATTFSTGNETYVMLFVPVDFTSVLKGSTIVVAAPQSDFTTETNVLLRRGLLTALAVLAIGLAMAILVSRMISASLTKLTGQALRLKDLDFAPVKPIRSRISEIGSLASALASARAAIATFGLYVPKELVRRVVESDLLGDRSATRQVVTVLFTDIRDFTTLSESNEPEMVVALLSDYFDLISRGVRENHGTIIQFLGDSVYAMWNAPVADEDHAANACRCALRLKADLDVFNSRQREAGSPEFVTRFGIHTGAAVVGNVGAEDRLQYTGMGDTVNVASRLEGLNKEFGTLILVSSHTVEACADRFVFRSLGARAVKGRKGALDVFELVGLRTENCPAGLDKGSETRSAPK</sequence>
<feature type="transmembrane region" description="Helical" evidence="1">
    <location>
        <begin position="340"/>
        <end position="358"/>
    </location>
</feature>
<keyword evidence="1" id="KW-0812">Transmembrane</keyword>